<dbReference type="Proteomes" id="UP001211005">
    <property type="component" value="Plasmid unnamed1"/>
</dbReference>
<keyword evidence="2" id="KW-0614">Plasmid</keyword>
<keyword evidence="3" id="KW-1185">Reference proteome</keyword>
<name>A0ABY7LX62_9BACT</name>
<dbReference type="RefSeq" id="WP_269562214.1">
    <property type="nucleotide sequence ID" value="NZ_CP114768.1"/>
</dbReference>
<evidence type="ECO:0000256" key="1">
    <source>
        <dbReference type="SAM" id="SignalP"/>
    </source>
</evidence>
<gene>
    <name evidence="2" type="ORF">O3303_20060</name>
</gene>
<evidence type="ECO:0000313" key="3">
    <source>
        <dbReference type="Proteomes" id="UP001211005"/>
    </source>
</evidence>
<geneLocation type="plasmid" evidence="2 3">
    <name>unnamed1</name>
</geneLocation>
<sequence>MKNLLLLVVVLLAGGFSAPPPPISLKGHFLCAGAVIDGTDKGLTCYALTQSSCRNGTAVLAYEQLANKEKGQPANRIVDTVRVKVNSAKQALSITTCTDPSGKRRSYFVLISLKQPGEHLSGIQRAWTYNAKDELVEVPLKMVKCLNGDYGAE</sequence>
<feature type="signal peptide" evidence="1">
    <location>
        <begin position="1"/>
        <end position="18"/>
    </location>
</feature>
<organism evidence="2 3">
    <name type="scientific">Hymenobacter canadensis</name>
    <dbReference type="NCBI Taxonomy" id="2999067"/>
    <lineage>
        <taxon>Bacteria</taxon>
        <taxon>Pseudomonadati</taxon>
        <taxon>Bacteroidota</taxon>
        <taxon>Cytophagia</taxon>
        <taxon>Cytophagales</taxon>
        <taxon>Hymenobacteraceae</taxon>
        <taxon>Hymenobacter</taxon>
    </lineage>
</organism>
<keyword evidence="1" id="KW-0732">Signal</keyword>
<evidence type="ECO:0000313" key="2">
    <source>
        <dbReference type="EMBL" id="WBA44184.1"/>
    </source>
</evidence>
<accession>A0ABY7LX62</accession>
<reference evidence="2 3" key="1">
    <citation type="submission" date="2022-12" db="EMBL/GenBank/DDBJ databases">
        <title>Hymenobacter canadensis sp. nov. isolated from lake water of the Cambridge Bay, Canada.</title>
        <authorList>
            <person name="Kim W.H."/>
            <person name="Lee Y.M."/>
        </authorList>
    </citation>
    <scope>NUCLEOTIDE SEQUENCE [LARGE SCALE GENOMIC DNA]</scope>
    <source>
        <strain evidence="2 3">PAMC 29467</strain>
        <plasmid evidence="2 3">unnamed1</plasmid>
    </source>
</reference>
<feature type="chain" id="PRO_5046369181" evidence="1">
    <location>
        <begin position="19"/>
        <end position="153"/>
    </location>
</feature>
<protein>
    <submittedName>
        <fullName evidence="2">Uncharacterized protein</fullName>
    </submittedName>
</protein>
<dbReference type="EMBL" id="CP114768">
    <property type="protein sequence ID" value="WBA44184.1"/>
    <property type="molecule type" value="Genomic_DNA"/>
</dbReference>
<proteinExistence type="predicted"/>